<name>A0A9D2CGV5_9ACTN</name>
<evidence type="ECO:0000256" key="1">
    <source>
        <dbReference type="SAM" id="MobiDB-lite"/>
    </source>
</evidence>
<evidence type="ECO:0000313" key="3">
    <source>
        <dbReference type="Proteomes" id="UP000824133"/>
    </source>
</evidence>
<dbReference type="AlphaFoldDB" id="A0A9D2CGV5"/>
<organism evidence="2 3">
    <name type="scientific">Candidatus Olsenella excrementavium</name>
    <dbReference type="NCBI Taxonomy" id="2838709"/>
    <lineage>
        <taxon>Bacteria</taxon>
        <taxon>Bacillati</taxon>
        <taxon>Actinomycetota</taxon>
        <taxon>Coriobacteriia</taxon>
        <taxon>Coriobacteriales</taxon>
        <taxon>Atopobiaceae</taxon>
        <taxon>Olsenella</taxon>
    </lineage>
</organism>
<feature type="region of interest" description="Disordered" evidence="1">
    <location>
        <begin position="339"/>
        <end position="361"/>
    </location>
</feature>
<proteinExistence type="predicted"/>
<protein>
    <submittedName>
        <fullName evidence="2">Uncharacterized protein</fullName>
    </submittedName>
</protein>
<gene>
    <name evidence="2" type="ORF">IAA42_02580</name>
</gene>
<evidence type="ECO:0000313" key="2">
    <source>
        <dbReference type="EMBL" id="HIY79304.1"/>
    </source>
</evidence>
<accession>A0A9D2CGV5</accession>
<dbReference type="Proteomes" id="UP000824133">
    <property type="component" value="Unassembled WGS sequence"/>
</dbReference>
<dbReference type="EMBL" id="DXCP01000016">
    <property type="protein sequence ID" value="HIY79304.1"/>
    <property type="molecule type" value="Genomic_DNA"/>
</dbReference>
<reference evidence="2" key="2">
    <citation type="submission" date="2021-04" db="EMBL/GenBank/DDBJ databases">
        <authorList>
            <person name="Gilroy R."/>
        </authorList>
    </citation>
    <scope>NUCLEOTIDE SEQUENCE</scope>
    <source>
        <strain evidence="2">ChiHjej10B9-743</strain>
    </source>
</reference>
<sequence length="361" mass="39822">MSVLLSHTTALEVIRSMALKSLLDRGERATVPLPEKSPGKPELMAVLDQFPQLSLPLHVSAARRGHAVSPRLACVHRSRVALPAGSAIRLSNDIYCSSPEHLVVQMAPSLTRLEVIFLLGELLGTYAIAPDHEEGMFSRRQPLTTRERVLAHLDALGPVSGTAQVRSALSAACERSASPYETRLSMRLGLKPALGGYHLRVLSMNAPLEVMRIGSALGPGTRKPDVLLGSTNVHAPFSGVSFDYNGGIHRTPDAFERDARRQNEMLAVDFKNYVLTKSLYDDLDYMDDIVARARSDLGVSPPHLTRDEALRRRIRRAWLHDELELIDGIHWNGRDRERRTADSLPEEPSSEVVPLDAYGLA</sequence>
<comment type="caution">
    <text evidence="2">The sequence shown here is derived from an EMBL/GenBank/DDBJ whole genome shotgun (WGS) entry which is preliminary data.</text>
</comment>
<reference evidence="2" key="1">
    <citation type="journal article" date="2021" name="PeerJ">
        <title>Extensive microbial diversity within the chicken gut microbiome revealed by metagenomics and culture.</title>
        <authorList>
            <person name="Gilroy R."/>
            <person name="Ravi A."/>
            <person name="Getino M."/>
            <person name="Pursley I."/>
            <person name="Horton D.L."/>
            <person name="Alikhan N.F."/>
            <person name="Baker D."/>
            <person name="Gharbi K."/>
            <person name="Hall N."/>
            <person name="Watson M."/>
            <person name="Adriaenssens E.M."/>
            <person name="Foster-Nyarko E."/>
            <person name="Jarju S."/>
            <person name="Secka A."/>
            <person name="Antonio M."/>
            <person name="Oren A."/>
            <person name="Chaudhuri R.R."/>
            <person name="La Ragione R."/>
            <person name="Hildebrand F."/>
            <person name="Pallen M.J."/>
        </authorList>
    </citation>
    <scope>NUCLEOTIDE SEQUENCE</scope>
    <source>
        <strain evidence="2">ChiHjej10B9-743</strain>
    </source>
</reference>